<dbReference type="Proteomes" id="UP000198287">
    <property type="component" value="Unassembled WGS sequence"/>
</dbReference>
<dbReference type="EMBL" id="LNIX01000010">
    <property type="protein sequence ID" value="OXA49269.1"/>
    <property type="molecule type" value="Genomic_DNA"/>
</dbReference>
<dbReference type="OrthoDB" id="6486656at2759"/>
<dbReference type="AlphaFoldDB" id="A0A226DVK8"/>
<accession>A0A226DVK8</accession>
<feature type="non-terminal residue" evidence="1">
    <location>
        <position position="1"/>
    </location>
</feature>
<reference evidence="1 2" key="1">
    <citation type="submission" date="2015-12" db="EMBL/GenBank/DDBJ databases">
        <title>The genome of Folsomia candida.</title>
        <authorList>
            <person name="Faddeeva A."/>
            <person name="Derks M.F."/>
            <person name="Anvar Y."/>
            <person name="Smit S."/>
            <person name="Van Straalen N."/>
            <person name="Roelofs D."/>
        </authorList>
    </citation>
    <scope>NUCLEOTIDE SEQUENCE [LARGE SCALE GENOMIC DNA]</scope>
    <source>
        <strain evidence="1 2">VU population</strain>
        <tissue evidence="1">Whole body</tissue>
    </source>
</reference>
<sequence>EDIDAFRKDLADWFITNTHREWRKVFYDQLWGAVYTSARAAIHCMPYKSPDSKEIFFVGKWMIWSWLYDEPVEMRYQESPLSSDELMGMREVHTHLIDIMEAGGMPKQPRPITSTIWNPQELDSLFNLMEDIAKTGVDLLGLETFSREVKSVIRATRFGFDGNEWGFTSKFEKNYSLQPLKTFRGYNLLGLWMLNLMAFASRKYLHNEEIRNHVMFAEIEKIIQISLYMANDLLGLGKDFSGGNEKIASEVYYRVSRVGMDLQSAVTATCNDFDQILLEYGHLKDGLLLIFGKDEELLEFFDVVDACLWGQHWVYDGNARYKFGKGKIEINFQ</sequence>
<dbReference type="Gene3D" id="1.10.600.10">
    <property type="entry name" value="Farnesyl Diphosphate Synthase"/>
    <property type="match status" value="1"/>
</dbReference>
<dbReference type="InterPro" id="IPR008949">
    <property type="entry name" value="Isoprenoid_synthase_dom_sf"/>
</dbReference>
<keyword evidence="2" id="KW-1185">Reference proteome</keyword>
<gene>
    <name evidence="1" type="ORF">Fcan01_16116</name>
</gene>
<evidence type="ECO:0000313" key="2">
    <source>
        <dbReference type="Proteomes" id="UP000198287"/>
    </source>
</evidence>
<evidence type="ECO:0000313" key="1">
    <source>
        <dbReference type="EMBL" id="OXA49269.1"/>
    </source>
</evidence>
<name>A0A226DVK8_FOLCA</name>
<protein>
    <recommendedName>
        <fullName evidence="3">Terpene synthase</fullName>
    </recommendedName>
</protein>
<comment type="caution">
    <text evidence="1">The sequence shown here is derived from an EMBL/GenBank/DDBJ whole genome shotgun (WGS) entry which is preliminary data.</text>
</comment>
<evidence type="ECO:0008006" key="3">
    <source>
        <dbReference type="Google" id="ProtNLM"/>
    </source>
</evidence>
<proteinExistence type="predicted"/>
<organism evidence="1 2">
    <name type="scientific">Folsomia candida</name>
    <name type="common">Springtail</name>
    <dbReference type="NCBI Taxonomy" id="158441"/>
    <lineage>
        <taxon>Eukaryota</taxon>
        <taxon>Metazoa</taxon>
        <taxon>Ecdysozoa</taxon>
        <taxon>Arthropoda</taxon>
        <taxon>Hexapoda</taxon>
        <taxon>Collembola</taxon>
        <taxon>Entomobryomorpha</taxon>
        <taxon>Isotomoidea</taxon>
        <taxon>Isotomidae</taxon>
        <taxon>Proisotominae</taxon>
        <taxon>Folsomia</taxon>
    </lineage>
</organism>
<dbReference type="SUPFAM" id="SSF48576">
    <property type="entry name" value="Terpenoid synthases"/>
    <property type="match status" value="1"/>
</dbReference>